<evidence type="ECO:0000313" key="2">
    <source>
        <dbReference type="Proteomes" id="UP001207654"/>
    </source>
</evidence>
<keyword evidence="2" id="KW-1185">Reference proteome</keyword>
<dbReference type="RefSeq" id="WP_267535271.1">
    <property type="nucleotide sequence ID" value="NZ_JAPNKA010000001.1"/>
</dbReference>
<comment type="caution">
    <text evidence="1">The sequence shown here is derived from an EMBL/GenBank/DDBJ whole genome shotgun (WGS) entry which is preliminary data.</text>
</comment>
<name>A0ABT4A404_9BACT</name>
<sequence length="149" mass="17710">MEQLLVTTFEESFETLEPRFKALERHLLRSVVKTESERREVRRRIAEALFTESFGRNCPWPIFGRTLRRIQRLGYTDVERRYHVASLYVQWCQEHPKHDARKARSLLDEAERRIRSLPRGSTRREELLARLSELRTRTGVRSGSTRAGD</sequence>
<proteinExistence type="predicted"/>
<accession>A0ABT4A404</accession>
<dbReference type="Proteomes" id="UP001207654">
    <property type="component" value="Unassembled WGS sequence"/>
</dbReference>
<organism evidence="1 2">
    <name type="scientific">Archangium lansingense</name>
    <dbReference type="NCBI Taxonomy" id="2995310"/>
    <lineage>
        <taxon>Bacteria</taxon>
        <taxon>Pseudomonadati</taxon>
        <taxon>Myxococcota</taxon>
        <taxon>Myxococcia</taxon>
        <taxon>Myxococcales</taxon>
        <taxon>Cystobacterineae</taxon>
        <taxon>Archangiaceae</taxon>
        <taxon>Archangium</taxon>
    </lineage>
</organism>
<gene>
    <name evidence="1" type="ORF">OV287_18040</name>
</gene>
<reference evidence="1 2" key="1">
    <citation type="submission" date="2022-11" db="EMBL/GenBank/DDBJ databases">
        <title>Minimal conservation of predation-associated metabolite biosynthetic gene clusters underscores biosynthetic potential of Myxococcota including descriptions for ten novel species: Archangium lansinium sp. nov., Myxococcus landrumus sp. nov., Nannocystis bai.</title>
        <authorList>
            <person name="Ahearne A."/>
            <person name="Stevens C."/>
            <person name="Phillips K."/>
        </authorList>
    </citation>
    <scope>NUCLEOTIDE SEQUENCE [LARGE SCALE GENOMIC DNA]</scope>
    <source>
        <strain evidence="1 2">MIWBW</strain>
    </source>
</reference>
<evidence type="ECO:0000313" key="1">
    <source>
        <dbReference type="EMBL" id="MCY1076379.1"/>
    </source>
</evidence>
<protein>
    <submittedName>
        <fullName evidence="1">Uncharacterized protein</fullName>
    </submittedName>
</protein>
<dbReference type="EMBL" id="JAPNKA010000001">
    <property type="protein sequence ID" value="MCY1076379.1"/>
    <property type="molecule type" value="Genomic_DNA"/>
</dbReference>